<dbReference type="EMBL" id="JAAZSR010000329">
    <property type="protein sequence ID" value="NKX51863.1"/>
    <property type="molecule type" value="Genomic_DNA"/>
</dbReference>
<reference evidence="2 3" key="1">
    <citation type="submission" date="2020-04" db="EMBL/GenBank/DDBJ databases">
        <authorList>
            <person name="Liu S."/>
        </authorList>
    </citation>
    <scope>NUCLEOTIDE SEQUENCE [LARGE SCALE GENOMIC DNA]</scope>
    <source>
        <strain evidence="2 3">CGMCC 1.15091</strain>
    </source>
</reference>
<proteinExistence type="predicted"/>
<keyword evidence="2" id="KW-0413">Isomerase</keyword>
<feature type="non-terminal residue" evidence="2">
    <location>
        <position position="81"/>
    </location>
</feature>
<comment type="caution">
    <text evidence="2">The sequence shown here is derived from an EMBL/GenBank/DDBJ whole genome shotgun (WGS) entry which is preliminary data.</text>
</comment>
<dbReference type="Proteomes" id="UP000523795">
    <property type="component" value="Unassembled WGS sequence"/>
</dbReference>
<feature type="domain" description="Mycothiol-dependent maleylpyruvate isomerase metal-binding" evidence="1">
    <location>
        <begin position="13"/>
        <end position="53"/>
    </location>
</feature>
<dbReference type="Gene3D" id="1.20.120.450">
    <property type="entry name" value="dinb family like domain"/>
    <property type="match status" value="1"/>
</dbReference>
<evidence type="ECO:0000313" key="2">
    <source>
        <dbReference type="EMBL" id="NKX51863.1"/>
    </source>
</evidence>
<dbReference type="InterPro" id="IPR034660">
    <property type="entry name" value="DinB/YfiT-like"/>
</dbReference>
<sequence length="81" mass="9229">MSQTSQSVETRVETERAKLLQVLEGLDEQQWSLPSLCAGWSVRDLAVHLLMPYEVSVPRFLAMMLRAGFDFNRAADRWATS</sequence>
<protein>
    <submittedName>
        <fullName evidence="2">Maleylpyruvate isomerase family mycothiol-dependent enzyme</fullName>
    </submittedName>
</protein>
<organism evidence="2 3">
    <name type="scientific">Arthrobacter deserti</name>
    <dbReference type="NCBI Taxonomy" id="1742687"/>
    <lineage>
        <taxon>Bacteria</taxon>
        <taxon>Bacillati</taxon>
        <taxon>Actinomycetota</taxon>
        <taxon>Actinomycetes</taxon>
        <taxon>Micrococcales</taxon>
        <taxon>Micrococcaceae</taxon>
        <taxon>Arthrobacter</taxon>
    </lineage>
</organism>
<dbReference type="GO" id="GO:0016853">
    <property type="term" value="F:isomerase activity"/>
    <property type="evidence" value="ECO:0007669"/>
    <property type="project" value="UniProtKB-KW"/>
</dbReference>
<dbReference type="InterPro" id="IPR017517">
    <property type="entry name" value="Maleyloyr_isom"/>
</dbReference>
<name>A0ABX1JRK5_9MICC</name>
<dbReference type="SUPFAM" id="SSF109854">
    <property type="entry name" value="DinB/YfiT-like putative metalloenzymes"/>
    <property type="match status" value="1"/>
</dbReference>
<evidence type="ECO:0000259" key="1">
    <source>
        <dbReference type="Pfam" id="PF11716"/>
    </source>
</evidence>
<accession>A0ABX1JRK5</accession>
<keyword evidence="3" id="KW-1185">Reference proteome</keyword>
<gene>
    <name evidence="2" type="ORF">HER39_15075</name>
</gene>
<dbReference type="Pfam" id="PF11716">
    <property type="entry name" value="MDMPI_N"/>
    <property type="match status" value="1"/>
</dbReference>
<dbReference type="InterPro" id="IPR024344">
    <property type="entry name" value="MDMPI_metal-binding"/>
</dbReference>
<dbReference type="NCBIfam" id="TIGR03083">
    <property type="entry name" value="maleylpyruvate isomerase family mycothiol-dependent enzyme"/>
    <property type="match status" value="1"/>
</dbReference>
<evidence type="ECO:0000313" key="3">
    <source>
        <dbReference type="Proteomes" id="UP000523795"/>
    </source>
</evidence>